<dbReference type="Proteomes" id="UP001501442">
    <property type="component" value="Unassembled WGS sequence"/>
</dbReference>
<dbReference type="NCBIfam" id="NF038083">
    <property type="entry name" value="CU044_5270_fam"/>
    <property type="match status" value="1"/>
</dbReference>
<proteinExistence type="predicted"/>
<dbReference type="EMBL" id="BAABHK010000016">
    <property type="protein sequence ID" value="GAA4635841.1"/>
    <property type="molecule type" value="Genomic_DNA"/>
</dbReference>
<comment type="caution">
    <text evidence="2">The sequence shown here is derived from an EMBL/GenBank/DDBJ whole genome shotgun (WGS) entry which is preliminary data.</text>
</comment>
<evidence type="ECO:0008006" key="4">
    <source>
        <dbReference type="Google" id="ProtNLM"/>
    </source>
</evidence>
<evidence type="ECO:0000313" key="3">
    <source>
        <dbReference type="Proteomes" id="UP001501442"/>
    </source>
</evidence>
<accession>A0ABP8UNB3</accession>
<keyword evidence="1" id="KW-0472">Membrane</keyword>
<feature type="transmembrane region" description="Helical" evidence="1">
    <location>
        <begin position="58"/>
        <end position="80"/>
    </location>
</feature>
<dbReference type="RefSeq" id="WP_345438826.1">
    <property type="nucleotide sequence ID" value="NZ_BAABHK010000016.1"/>
</dbReference>
<protein>
    <recommendedName>
        <fullName evidence="4">CU044_5270 family protein</fullName>
    </recommendedName>
</protein>
<reference evidence="3" key="1">
    <citation type="journal article" date="2019" name="Int. J. Syst. Evol. Microbiol.">
        <title>The Global Catalogue of Microorganisms (GCM) 10K type strain sequencing project: providing services to taxonomists for standard genome sequencing and annotation.</title>
        <authorList>
            <consortium name="The Broad Institute Genomics Platform"/>
            <consortium name="The Broad Institute Genome Sequencing Center for Infectious Disease"/>
            <person name="Wu L."/>
            <person name="Ma J."/>
        </authorList>
    </citation>
    <scope>NUCLEOTIDE SEQUENCE [LARGE SCALE GENOMIC DNA]</scope>
    <source>
        <strain evidence="3">JCM 17939</strain>
    </source>
</reference>
<gene>
    <name evidence="2" type="ORF">GCM10023196_083110</name>
</gene>
<name>A0ABP8UNB3_9ACTN</name>
<evidence type="ECO:0000313" key="2">
    <source>
        <dbReference type="EMBL" id="GAA4635841.1"/>
    </source>
</evidence>
<keyword evidence="1" id="KW-0812">Transmembrane</keyword>
<keyword evidence="1" id="KW-1133">Transmembrane helix</keyword>
<organism evidence="2 3">
    <name type="scientific">Actinoallomurus vinaceus</name>
    <dbReference type="NCBI Taxonomy" id="1080074"/>
    <lineage>
        <taxon>Bacteria</taxon>
        <taxon>Bacillati</taxon>
        <taxon>Actinomycetota</taxon>
        <taxon>Actinomycetes</taxon>
        <taxon>Streptosporangiales</taxon>
        <taxon>Thermomonosporaceae</taxon>
        <taxon>Actinoallomurus</taxon>
    </lineage>
</organism>
<sequence length="341" mass="36029">MNEDLQDVRRLLAPANPVPRGTLSGAGRDAIGRAAFTRVTGTDAPATPRRLPSRRAGVRLVTAGGLAVAIAAGLTVAQSLGGADRNGNPRAVLPGLPGSSVANAQVALNHAAGAADHRAVTPPRPTQWIYTELRSASIDAPSRGNVWTPTSPQKTEIDQYWMRADGKRWARFDHGKLVISPTGSGPFPNDYAALTVLPRDPDALLAWARRTQTPGESNSPDAKAWAALTSVLNVGVLPPGLEAATYRAMAKIPGATVDKAAVDDQGRPALAVIESLPGEWSANEILLDPTTYAYRGERLKVVKDHRFRDGAMIKKGTVESLSTLLAAGVVDHPGQRSPKRP</sequence>
<dbReference type="InterPro" id="IPR047789">
    <property type="entry name" value="CU044_5270-like"/>
</dbReference>
<keyword evidence="3" id="KW-1185">Reference proteome</keyword>
<evidence type="ECO:0000256" key="1">
    <source>
        <dbReference type="SAM" id="Phobius"/>
    </source>
</evidence>